<dbReference type="GO" id="GO:0004984">
    <property type="term" value="F:olfactory receptor activity"/>
    <property type="evidence" value="ECO:0007669"/>
    <property type="project" value="InterPro"/>
</dbReference>
<dbReference type="GO" id="GO:0005886">
    <property type="term" value="C:plasma membrane"/>
    <property type="evidence" value="ECO:0007669"/>
    <property type="project" value="UniProtKB-SubCell"/>
</dbReference>
<evidence type="ECO:0000313" key="16">
    <source>
        <dbReference type="Proteomes" id="UP000011518"/>
    </source>
</evidence>
<evidence type="ECO:0000256" key="11">
    <source>
        <dbReference type="ARBA" id="ARBA00023224"/>
    </source>
</evidence>
<evidence type="ECO:0000256" key="12">
    <source>
        <dbReference type="RuleBase" id="RU000688"/>
    </source>
</evidence>
<feature type="domain" description="G-protein coupled receptors family 1 profile" evidence="14">
    <location>
        <begin position="241"/>
        <end position="490"/>
    </location>
</feature>
<dbReference type="InterPro" id="IPR000276">
    <property type="entry name" value="GPCR_Rhodpsn"/>
</dbReference>
<feature type="transmembrane region" description="Helical" evidence="13">
    <location>
        <begin position="91"/>
        <end position="107"/>
    </location>
</feature>
<evidence type="ECO:0000256" key="9">
    <source>
        <dbReference type="ARBA" id="ARBA00023136"/>
    </source>
</evidence>
<name>L8Y8I3_TUPCH</name>
<feature type="transmembrane region" description="Helical" evidence="13">
    <location>
        <begin position="437"/>
        <end position="460"/>
    </location>
</feature>
<reference evidence="16" key="2">
    <citation type="journal article" date="2013" name="Nat. Commun.">
        <title>Genome of the Chinese tree shrew.</title>
        <authorList>
            <person name="Fan Y."/>
            <person name="Huang Z.Y."/>
            <person name="Cao C.C."/>
            <person name="Chen C.S."/>
            <person name="Chen Y.X."/>
            <person name="Fan D.D."/>
            <person name="He J."/>
            <person name="Hou H.L."/>
            <person name="Hu L."/>
            <person name="Hu X.T."/>
            <person name="Jiang X.T."/>
            <person name="Lai R."/>
            <person name="Lang Y.S."/>
            <person name="Liang B."/>
            <person name="Liao S.G."/>
            <person name="Mu D."/>
            <person name="Ma Y.Y."/>
            <person name="Niu Y.Y."/>
            <person name="Sun X.Q."/>
            <person name="Xia J.Q."/>
            <person name="Xiao J."/>
            <person name="Xiong Z.Q."/>
            <person name="Xu L."/>
            <person name="Yang L."/>
            <person name="Zhang Y."/>
            <person name="Zhao W."/>
            <person name="Zhao X.D."/>
            <person name="Zheng Y.T."/>
            <person name="Zhou J.M."/>
            <person name="Zhu Y.B."/>
            <person name="Zhang G.J."/>
            <person name="Wang J."/>
            <person name="Yao Y.G."/>
        </authorList>
    </citation>
    <scope>NUCLEOTIDE SEQUENCE [LARGE SCALE GENOMIC DNA]</scope>
</reference>
<evidence type="ECO:0000256" key="7">
    <source>
        <dbReference type="ARBA" id="ARBA00022989"/>
    </source>
</evidence>
<evidence type="ECO:0000256" key="13">
    <source>
        <dbReference type="SAM" id="Phobius"/>
    </source>
</evidence>
<keyword evidence="11 12" id="KW-0807">Transducer</keyword>
<dbReference type="PRINTS" id="PR00237">
    <property type="entry name" value="GPCRRHODOPSN"/>
</dbReference>
<keyword evidence="16" id="KW-1185">Reference proteome</keyword>
<gene>
    <name evidence="15" type="ORF">TREES_T100004736</name>
</gene>
<feature type="transmembrane region" description="Helical" evidence="13">
    <location>
        <begin position="26"/>
        <end position="47"/>
    </location>
</feature>
<keyword evidence="5 12" id="KW-0812">Transmembrane</keyword>
<protein>
    <submittedName>
        <fullName evidence="15">Olfactory receptor 7A17</fullName>
    </submittedName>
</protein>
<feature type="transmembrane region" description="Helical" evidence="13">
    <location>
        <begin position="336"/>
        <end position="358"/>
    </location>
</feature>
<feature type="transmembrane region" description="Helical" evidence="13">
    <location>
        <begin position="472"/>
        <end position="492"/>
    </location>
</feature>
<dbReference type="EMBL" id="KB364446">
    <property type="protein sequence ID" value="ELV12532.1"/>
    <property type="molecule type" value="Genomic_DNA"/>
</dbReference>
<organism evidence="15 16">
    <name type="scientific">Tupaia chinensis</name>
    <name type="common">Chinese tree shrew</name>
    <name type="synonym">Tupaia belangeri chinensis</name>
    <dbReference type="NCBI Taxonomy" id="246437"/>
    <lineage>
        <taxon>Eukaryota</taxon>
        <taxon>Metazoa</taxon>
        <taxon>Chordata</taxon>
        <taxon>Craniata</taxon>
        <taxon>Vertebrata</taxon>
        <taxon>Euteleostomi</taxon>
        <taxon>Mammalia</taxon>
        <taxon>Eutheria</taxon>
        <taxon>Euarchontoglires</taxon>
        <taxon>Scandentia</taxon>
        <taxon>Tupaiidae</taxon>
        <taxon>Tupaia</taxon>
    </lineage>
</organism>
<dbReference type="GO" id="GO:0004930">
    <property type="term" value="F:G protein-coupled receptor activity"/>
    <property type="evidence" value="ECO:0007669"/>
    <property type="project" value="UniProtKB-KW"/>
</dbReference>
<feature type="transmembrane region" description="Helical" evidence="13">
    <location>
        <begin position="291"/>
        <end position="315"/>
    </location>
</feature>
<feature type="transmembrane region" description="Helical" evidence="13">
    <location>
        <begin position="259"/>
        <end position="279"/>
    </location>
</feature>
<evidence type="ECO:0000256" key="4">
    <source>
        <dbReference type="ARBA" id="ARBA00022606"/>
    </source>
</evidence>
<evidence type="ECO:0000256" key="3">
    <source>
        <dbReference type="ARBA" id="ARBA00022475"/>
    </source>
</evidence>
<keyword evidence="6" id="KW-0552">Olfaction</keyword>
<dbReference type="PROSITE" id="PS00237">
    <property type="entry name" value="G_PROTEIN_RECEP_F1_1"/>
    <property type="match status" value="1"/>
</dbReference>
<keyword evidence="10 12" id="KW-0675">Receptor</keyword>
<dbReference type="Proteomes" id="UP000011518">
    <property type="component" value="Unassembled WGS sequence"/>
</dbReference>
<evidence type="ECO:0000256" key="5">
    <source>
        <dbReference type="ARBA" id="ARBA00022692"/>
    </source>
</evidence>
<reference evidence="16" key="1">
    <citation type="submission" date="2012-07" db="EMBL/GenBank/DDBJ databases">
        <title>Genome of the Chinese tree shrew, a rising model animal genetically related to primates.</title>
        <authorList>
            <person name="Zhang G."/>
            <person name="Fan Y."/>
            <person name="Yao Y."/>
            <person name="Huang Z."/>
        </authorList>
    </citation>
    <scope>NUCLEOTIDE SEQUENCE [LARGE SCALE GENOMIC DNA]</scope>
</reference>
<evidence type="ECO:0000256" key="1">
    <source>
        <dbReference type="ARBA" id="ARBA00004651"/>
    </source>
</evidence>
<evidence type="ECO:0000259" key="14">
    <source>
        <dbReference type="PROSITE" id="PS50262"/>
    </source>
</evidence>
<evidence type="ECO:0000256" key="2">
    <source>
        <dbReference type="ARBA" id="ARBA00010663"/>
    </source>
</evidence>
<dbReference type="Gene3D" id="1.20.1070.10">
    <property type="entry name" value="Rhodopsin 7-helix transmembrane proteins"/>
    <property type="match status" value="2"/>
</dbReference>
<keyword evidence="3" id="KW-1003">Cell membrane</keyword>
<dbReference type="Pfam" id="PF00001">
    <property type="entry name" value="7tm_1"/>
    <property type="match status" value="1"/>
</dbReference>
<keyword evidence="9 13" id="KW-0472">Membrane</keyword>
<feature type="transmembrane region" description="Helical" evidence="13">
    <location>
        <begin position="144"/>
        <end position="168"/>
    </location>
</feature>
<dbReference type="PRINTS" id="PR00245">
    <property type="entry name" value="OLFACTORYR"/>
</dbReference>
<dbReference type="InterPro" id="IPR000725">
    <property type="entry name" value="Olfact_rcpt"/>
</dbReference>
<evidence type="ECO:0000256" key="10">
    <source>
        <dbReference type="ARBA" id="ARBA00023170"/>
    </source>
</evidence>
<evidence type="ECO:0000256" key="8">
    <source>
        <dbReference type="ARBA" id="ARBA00023040"/>
    </source>
</evidence>
<dbReference type="PROSITE" id="PS50262">
    <property type="entry name" value="G_PROTEIN_RECEP_F1_2"/>
    <property type="match status" value="2"/>
</dbReference>
<feature type="transmembrane region" description="Helical" evidence="13">
    <location>
        <begin position="223"/>
        <end position="247"/>
    </location>
</feature>
<dbReference type="InParanoid" id="L8Y8I3"/>
<dbReference type="FunCoup" id="L8Y8I3">
    <property type="interactions" value="501"/>
</dbReference>
<dbReference type="Pfam" id="PF13853">
    <property type="entry name" value="7tm_4"/>
    <property type="match status" value="1"/>
</dbReference>
<feature type="transmembrane region" description="Helical" evidence="13">
    <location>
        <begin position="397"/>
        <end position="416"/>
    </location>
</feature>
<proteinExistence type="inferred from homology"/>
<dbReference type="STRING" id="246437.L8Y8I3"/>
<dbReference type="CDD" id="cd15234">
    <property type="entry name" value="7tmA_OR7-like"/>
    <property type="match status" value="1"/>
</dbReference>
<dbReference type="SUPFAM" id="SSF81321">
    <property type="entry name" value="Family A G protein-coupled receptor-like"/>
    <property type="match status" value="2"/>
</dbReference>
<evidence type="ECO:0000313" key="15">
    <source>
        <dbReference type="EMBL" id="ELV12532.1"/>
    </source>
</evidence>
<evidence type="ECO:0000256" key="6">
    <source>
        <dbReference type="ARBA" id="ARBA00022725"/>
    </source>
</evidence>
<dbReference type="InterPro" id="IPR017452">
    <property type="entry name" value="GPCR_Rhodpsn_7TM"/>
</dbReference>
<dbReference type="PANTHER" id="PTHR48001">
    <property type="entry name" value="OLFACTORY RECEPTOR"/>
    <property type="match status" value="1"/>
</dbReference>
<sequence>MEPENDTQSSEFLLLGLSKEPELQPLIFGLFFSMYLVTVCGNLLIILATISDSHLHTPMYFFLSNLSFTDICLTSTTVPKMLVNIQTQSKVITYAGCITQMFFFILFGEVDDFLLTVMAYDRYVAICHPLHYTVIMNSWLCRQLVLASWTMSALYALLHSLMVLWLSFCPHVEIPHFYCDISMLTHLACSDTFLNDMGVTMEPGNDTQISEFLLLGLSEEPNLQLFIFGIFFSMYLITVCGNLLIILATISDSHLHTPMYFFLSNLSFADISFTSTTVPKMLVNIQTQSKVITYAGCITQMFFHIVFAALDNFLLSVMAYDRYVAICHPLHYMVIMNPWVCGKLVLASWIISVMYSLLQCLTALRLSFCTHVEIPHFFCELNQVIHLACSDTFLNDMVTYFAAVLLGGGSLAGILYSYCKIVSSIRAISSAQGKHKVFSTCASHLSVVSLFYCTLLGVYLSAGAAHSSHSSAAASVMYTVVTPMLNPFIYSLRNKDIKRALKIVFGQKL</sequence>
<feature type="domain" description="G-protein coupled receptors family 1 profile" evidence="14">
    <location>
        <begin position="41"/>
        <end position="240"/>
    </location>
</feature>
<dbReference type="AlphaFoldDB" id="L8Y8I3"/>
<comment type="subcellular location">
    <subcellularLocation>
        <location evidence="1">Cell membrane</location>
        <topology evidence="1">Multi-pass membrane protein</topology>
    </subcellularLocation>
</comment>
<dbReference type="FunFam" id="1.20.1070.10:FF:000009">
    <property type="entry name" value="Olfactory receptor"/>
    <property type="match status" value="2"/>
</dbReference>
<keyword evidence="8 12" id="KW-0297">G-protein coupled receptor</keyword>
<accession>L8Y8I3</accession>
<keyword evidence="4" id="KW-0716">Sensory transduction</keyword>
<keyword evidence="7 13" id="KW-1133">Transmembrane helix</keyword>
<comment type="similarity">
    <text evidence="2 12">Belongs to the G-protein coupled receptor 1 family.</text>
</comment>
<dbReference type="FunFam" id="1.10.1220.70:FF:000001">
    <property type="entry name" value="Olfactory receptor"/>
    <property type="match status" value="1"/>
</dbReference>